<name>A0A9D1A9X5_9FIRM</name>
<comment type="caution">
    <text evidence="1">The sequence shown here is derived from an EMBL/GenBank/DDBJ whole genome shotgun (WGS) entry which is preliminary data.</text>
</comment>
<evidence type="ECO:0000313" key="2">
    <source>
        <dbReference type="Proteomes" id="UP000886757"/>
    </source>
</evidence>
<reference evidence="1" key="2">
    <citation type="journal article" date="2021" name="PeerJ">
        <title>Extensive microbial diversity within the chicken gut microbiome revealed by metagenomics and culture.</title>
        <authorList>
            <person name="Gilroy R."/>
            <person name="Ravi A."/>
            <person name="Getino M."/>
            <person name="Pursley I."/>
            <person name="Horton D.L."/>
            <person name="Alikhan N.F."/>
            <person name="Baker D."/>
            <person name="Gharbi K."/>
            <person name="Hall N."/>
            <person name="Watson M."/>
            <person name="Adriaenssens E.M."/>
            <person name="Foster-Nyarko E."/>
            <person name="Jarju S."/>
            <person name="Secka A."/>
            <person name="Antonio M."/>
            <person name="Oren A."/>
            <person name="Chaudhuri R.R."/>
            <person name="La Ragione R."/>
            <person name="Hildebrand F."/>
            <person name="Pallen M.J."/>
        </authorList>
    </citation>
    <scope>NUCLEOTIDE SEQUENCE</scope>
    <source>
        <strain evidence="1">ChiSjej4B22-8148</strain>
    </source>
</reference>
<dbReference type="AlphaFoldDB" id="A0A9D1A9X5"/>
<sequence length="120" mass="13011">MTQEVLNYVIEKSKELINASTCSREAKEAAQTWLDAVRTDRETEVTKTYIAELEADIMPIEGLIAFAESETGARVFGGEEAAAGVAAHGREIQAAGGKYCDCPACAVVEQILARKEEMLK</sequence>
<protein>
    <submittedName>
        <fullName evidence="1">Molecular chaperone Hsp90</fullName>
    </submittedName>
</protein>
<reference evidence="1" key="1">
    <citation type="submission" date="2020-10" db="EMBL/GenBank/DDBJ databases">
        <authorList>
            <person name="Gilroy R."/>
        </authorList>
    </citation>
    <scope>NUCLEOTIDE SEQUENCE</scope>
    <source>
        <strain evidence="1">ChiSjej4B22-8148</strain>
    </source>
</reference>
<accession>A0A9D1A9X5</accession>
<dbReference type="Proteomes" id="UP000886757">
    <property type="component" value="Unassembled WGS sequence"/>
</dbReference>
<dbReference type="EMBL" id="DVGK01000007">
    <property type="protein sequence ID" value="HIR12362.1"/>
    <property type="molecule type" value="Genomic_DNA"/>
</dbReference>
<organism evidence="1 2">
    <name type="scientific">Candidatus Choladousia intestinavium</name>
    <dbReference type="NCBI Taxonomy" id="2840727"/>
    <lineage>
        <taxon>Bacteria</taxon>
        <taxon>Bacillati</taxon>
        <taxon>Bacillota</taxon>
        <taxon>Clostridia</taxon>
        <taxon>Lachnospirales</taxon>
        <taxon>Lachnospiraceae</taxon>
        <taxon>Lachnospiraceae incertae sedis</taxon>
        <taxon>Candidatus Choladousia</taxon>
    </lineage>
</organism>
<gene>
    <name evidence="1" type="ORF">IAB31_00365</name>
</gene>
<proteinExistence type="predicted"/>
<evidence type="ECO:0000313" key="1">
    <source>
        <dbReference type="EMBL" id="HIR12362.1"/>
    </source>
</evidence>